<accession>Q3A2L3</accession>
<evidence type="ECO:0000256" key="7">
    <source>
        <dbReference type="SAM" id="MobiDB-lite"/>
    </source>
</evidence>
<dbReference type="PROSITE" id="PS51820">
    <property type="entry name" value="PA14"/>
    <property type="match status" value="1"/>
</dbReference>
<dbReference type="KEGG" id="pca:Pcar_2155"/>
<dbReference type="EMBL" id="CP000142">
    <property type="protein sequence ID" value="ABA89394.2"/>
    <property type="molecule type" value="Genomic_DNA"/>
</dbReference>
<organism evidence="9 10">
    <name type="scientific">Syntrophotalea carbinolica (strain DSM 2380 / NBRC 103641 / GraBd1)</name>
    <name type="common">Pelobacter carbinolicus</name>
    <dbReference type="NCBI Taxonomy" id="338963"/>
    <lineage>
        <taxon>Bacteria</taxon>
        <taxon>Pseudomonadati</taxon>
        <taxon>Thermodesulfobacteriota</taxon>
        <taxon>Desulfuromonadia</taxon>
        <taxon>Desulfuromonadales</taxon>
        <taxon>Syntrophotaleaceae</taxon>
        <taxon>Syntrophotalea</taxon>
    </lineage>
</organism>
<dbReference type="GO" id="GO:0009289">
    <property type="term" value="C:pilus"/>
    <property type="evidence" value="ECO:0007669"/>
    <property type="project" value="UniProtKB-SubCell"/>
</dbReference>
<sequence>MRFTVNKWQTLLFEGLLVLWVAGMTTSAVAGEVAQSPLFLTQEVPPLNLIVMGRDHKLYYEAYNDASDLNNDGKLDIRYDPAIEYFGYFDSYKCYEYDGSASPARFDPSSVSADKTCSGSNEWSGDFLNYLTTARIDALRKVLYGGYRSVDTATETVLERSHVPQDAHSWGKEYASVAVDGYDIQDYTPLALPDSGNRHLFGNTTLRADDTIPRLRVLPNSSHRIWEWVSKEQPVLDSSLESSGTSYTGYPASHSAYEDLVNQFATASHLQGSQSVSLIDGSGNPFGSDDYYLTVFKGYLVVSTAGTYSFSVNGDDAVEVLVDGTVVTGWYSGHGASSTVPPSGVGTISLGSGNHKVEFRHQEASGSDSYELWWSGPDSGSSWQIVPAASYSGLIQSVYDVSTSNSVITDYAVRVEVCKSGMLESNCRQYTDASSVDHYKPAGLLQEYGEDDQMLFGLLTGSYTKNTSGGVLRKKMGSFSDEVDAETGQFTSVNGIVKTIDKLRTIGFSTGYTYNQNCGWITTRPINDGECRMWGNPIAEMMYEGVRYFSGKGSPTSAFDIASSGNDDATLGLPLASWDDPFAEGNNEYCAKPFQLIISDINPSYDTGQLPGSYFNSFSGDVSDLDVDSLGQKIWGHEYGSDQKIFIGQSGSVYDGAPTPKAAESFGSVRGLAPEEPTKHGGYYAGSISLFANQNDISDAEEEQKMTTFAVALASPLPQIKIPVGDSTITLVPFAKSVGGYSINATQGSFQPTNSIVDFYVESLSSTSGKFRINFEDVEQGADHDMDAIVEYTYEVIDSDTVKINVESTYAAGSIIQHMGYVISGTTADGTYLEVRDVDTTEASDPDYFLDTPPGGTIGVDWDDDKPLPLTASRSFKVSGNNSAFFLKNPLWYAAKYGNFKDLDENGLPDDGEWDADSDGQPDNYFLVTNALTLTDQLSEAFSEILGMTSSAAAIATNSTRLDTDTLIYQARFESGDWFGQLLAYPVNEDGSVGLPVWDAAELLPLPINRDIYTLNPDVSGTPQGVPFTWTTTTELHTTQQALLNQNGSGAVDGLGKERLNYLRGDQSEEQKYGGPFRNRDSVLGDIVNSDPWFVGTQNYGYGDLPDLEGSTYLSYRESAVYQNRPKMLYVGANDGMLHAFDAGNGEEKFAYVPLGVFPNLSALTDPTYEHQMYVDGSPRATDAYIDISGDSIPEWRTVLVGTLGAGGKSVFALDVTEPDSFTEDNILWEYADTDLGYTIGQAYIVRMANGRWAAVFGNGYNSTNYTAALYIVDLETGALIKKIDTGTGSSAQPNGLATPAPVDYDGDRIVDAIYAGDLHGNMWKFDVSATNINSWVIALKKGSTYMPLFTAKGPSGEIQPITSRPNVGYGPNGNSVEVMVYFGTGQYFEKFDNVVGTNPPVQSFYGIRDSRDNNAQIAETDRSVLVEQSILVELNAFDYDLRVISDYDVVYGSDVKGWYMDMVSPINGAEGERVVDSPLLIGDHLVYTSVVPSGNPCEFGGTGWLYEVDPLTGGRVTYSVFDLDGDDLFDEGDYVTVEIDGKEVKVPVSGKRSQSGIITTPGVISAGTKEYKLSSTSSGTIETTTEKPGDGSFLGRSSWRQIR</sequence>
<evidence type="ECO:0000256" key="4">
    <source>
        <dbReference type="ARBA" id="ARBA00022723"/>
    </source>
</evidence>
<evidence type="ECO:0000313" key="10">
    <source>
        <dbReference type="Proteomes" id="UP000002534"/>
    </source>
</evidence>
<evidence type="ECO:0000256" key="3">
    <source>
        <dbReference type="ARBA" id="ARBA00022558"/>
    </source>
</evidence>
<keyword evidence="3" id="KW-1029">Fimbrium biogenesis</keyword>
<dbReference type="GO" id="GO:0046872">
    <property type="term" value="F:metal ion binding"/>
    <property type="evidence" value="ECO:0007669"/>
    <property type="project" value="UniProtKB-KW"/>
</dbReference>
<keyword evidence="10" id="KW-1185">Reference proteome</keyword>
<dbReference type="SUPFAM" id="SSF50998">
    <property type="entry name" value="Quinoprotein alcohol dehydrogenase-like"/>
    <property type="match status" value="1"/>
</dbReference>
<reference evidence="9 10" key="2">
    <citation type="journal article" date="2012" name="BMC Genomics">
        <title>The genome of Pelobacter carbinolicus reveals surprising metabolic capabilities and physiological features.</title>
        <authorList>
            <person name="Aklujkar M."/>
            <person name="Haveman S.A."/>
            <person name="Didonato R.Jr."/>
            <person name="Chertkov O."/>
            <person name="Han C.S."/>
            <person name="Land M.L."/>
            <person name="Brown P."/>
            <person name="Lovley D.R."/>
        </authorList>
    </citation>
    <scope>NUCLEOTIDE SEQUENCE [LARGE SCALE GENOMIC DNA]</scope>
    <source>
        <strain evidence="10">DSM 2380 / NBRC 103641 / GraBd1</strain>
    </source>
</reference>
<dbReference type="InterPro" id="IPR011658">
    <property type="entry name" value="PA14_dom"/>
</dbReference>
<dbReference type="SUPFAM" id="SSF56988">
    <property type="entry name" value="Anthrax protective antigen"/>
    <property type="match status" value="1"/>
</dbReference>
<dbReference type="Proteomes" id="UP000002534">
    <property type="component" value="Chromosome"/>
</dbReference>
<comment type="similarity">
    <text evidence="2">Belongs to the PilY1 family.</text>
</comment>
<evidence type="ECO:0000259" key="8">
    <source>
        <dbReference type="PROSITE" id="PS51820"/>
    </source>
</evidence>
<dbReference type="InterPro" id="IPR008707">
    <property type="entry name" value="B-propeller_PilY1"/>
</dbReference>
<evidence type="ECO:0000313" key="9">
    <source>
        <dbReference type="EMBL" id="ABA89394.2"/>
    </source>
</evidence>
<comment type="subcellular location">
    <subcellularLocation>
        <location evidence="1">Fimbrium</location>
    </subcellularLocation>
</comment>
<dbReference type="Pfam" id="PF07691">
    <property type="entry name" value="PA14"/>
    <property type="match status" value="1"/>
</dbReference>
<evidence type="ECO:0000256" key="6">
    <source>
        <dbReference type="ARBA" id="ARBA00023263"/>
    </source>
</evidence>
<dbReference type="InterPro" id="IPR011047">
    <property type="entry name" value="Quinoprotein_ADH-like_sf"/>
</dbReference>
<dbReference type="HOGENOM" id="CLU_001890_0_1_7"/>
<dbReference type="OrthoDB" id="7156875at2"/>
<reference evidence="10" key="1">
    <citation type="submission" date="2005-10" db="EMBL/GenBank/DDBJ databases">
        <title>Complete sequence of Pelobacter carbinolicus DSM 2380.</title>
        <authorList>
            <person name="Copeland A."/>
            <person name="Lucas S."/>
            <person name="Lapidus A."/>
            <person name="Barry K."/>
            <person name="Detter J.C."/>
            <person name="Glavina T."/>
            <person name="Hammon N."/>
            <person name="Israni S."/>
            <person name="Pitluck S."/>
            <person name="Chertkov O."/>
            <person name="Schmutz J."/>
            <person name="Larimer F."/>
            <person name="Land M."/>
            <person name="Kyrpides N."/>
            <person name="Ivanova N."/>
            <person name="Richardson P."/>
        </authorList>
    </citation>
    <scope>NUCLEOTIDE SEQUENCE [LARGE SCALE GENOMIC DNA]</scope>
    <source>
        <strain evidence="10">DSM 2380 / NBRC 103641 / GraBd1</strain>
    </source>
</reference>
<keyword evidence="4" id="KW-0479">Metal-binding</keyword>
<feature type="region of interest" description="Disordered" evidence="7">
    <location>
        <begin position="1576"/>
        <end position="1604"/>
    </location>
</feature>
<keyword evidence="5" id="KW-0106">Calcium</keyword>
<evidence type="ECO:0000256" key="1">
    <source>
        <dbReference type="ARBA" id="ARBA00004561"/>
    </source>
</evidence>
<feature type="domain" description="PA14" evidence="8">
    <location>
        <begin position="240"/>
        <end position="390"/>
    </location>
</feature>
<keyword evidence="6" id="KW-0281">Fimbrium</keyword>
<protein>
    <submittedName>
        <fullName evidence="9">Type IV pilus assembly protein PilY1</fullName>
    </submittedName>
</protein>
<dbReference type="Pfam" id="PF05567">
    <property type="entry name" value="T4P_PilY1"/>
    <property type="match status" value="1"/>
</dbReference>
<proteinExistence type="inferred from homology"/>
<gene>
    <name evidence="9" type="primary">pilY1</name>
    <name evidence="9" type="ordered locus">Pcar_2155</name>
</gene>
<dbReference type="STRING" id="338963.Pcar_2155"/>
<evidence type="ECO:0000256" key="2">
    <source>
        <dbReference type="ARBA" id="ARBA00008387"/>
    </source>
</evidence>
<dbReference type="eggNOG" id="COG3419">
    <property type="taxonomic scope" value="Bacteria"/>
</dbReference>
<dbReference type="InterPro" id="IPR037524">
    <property type="entry name" value="PA14/GLEYA"/>
</dbReference>
<evidence type="ECO:0000256" key="5">
    <source>
        <dbReference type="ARBA" id="ARBA00022837"/>
    </source>
</evidence>
<name>Q3A2L3_SYNC1</name>